<proteinExistence type="predicted"/>
<sequence length="44" mass="4672">MGPALCLPVRLDRGGHHSYTGDYVRSMQWITLVSTLVGAAIATG</sequence>
<accession>A0ABU8GF47</accession>
<dbReference type="EMBL" id="JBBAYM010000009">
    <property type="protein sequence ID" value="MEI5610795.1"/>
    <property type="molecule type" value="Genomic_DNA"/>
</dbReference>
<dbReference type="Proteomes" id="UP001365781">
    <property type="component" value="Unassembled WGS sequence"/>
</dbReference>
<name>A0ABU8GF47_9ACTN</name>
<organism evidence="1 2">
    <name type="scientific">Streptomyces brasiliscabiei</name>
    <dbReference type="NCBI Taxonomy" id="2736302"/>
    <lineage>
        <taxon>Bacteria</taxon>
        <taxon>Bacillati</taxon>
        <taxon>Actinomycetota</taxon>
        <taxon>Actinomycetes</taxon>
        <taxon>Kitasatosporales</taxon>
        <taxon>Streptomycetaceae</taxon>
        <taxon>Streptomyces</taxon>
    </lineage>
</organism>
<comment type="caution">
    <text evidence="1">The sequence shown here is derived from an EMBL/GenBank/DDBJ whole genome shotgun (WGS) entry which is preliminary data.</text>
</comment>
<keyword evidence="2" id="KW-1185">Reference proteome</keyword>
<protein>
    <submittedName>
        <fullName evidence="1">Uncharacterized protein</fullName>
    </submittedName>
</protein>
<gene>
    <name evidence="1" type="ORF">WB403_16645</name>
</gene>
<evidence type="ECO:0000313" key="1">
    <source>
        <dbReference type="EMBL" id="MEI5610795.1"/>
    </source>
</evidence>
<reference evidence="1 2" key="1">
    <citation type="submission" date="2024-03" db="EMBL/GenBank/DDBJ databases">
        <title>First Report of Pectobacterium brasiliscabiei causing potato scab in china.</title>
        <authorList>
            <person name="Handique U."/>
        </authorList>
    </citation>
    <scope>NUCLEOTIDE SEQUENCE [LARGE SCALE GENOMIC DNA]</scope>
    <source>
        <strain evidence="1 2">ZRIMU1503</strain>
    </source>
</reference>
<evidence type="ECO:0000313" key="2">
    <source>
        <dbReference type="Proteomes" id="UP001365781"/>
    </source>
</evidence>
<dbReference type="RefSeq" id="WP_336542979.1">
    <property type="nucleotide sequence ID" value="NZ_JBBAYL010000013.1"/>
</dbReference>